<dbReference type="Pfam" id="PF02502">
    <property type="entry name" value="LacAB_rpiB"/>
    <property type="match status" value="1"/>
</dbReference>
<gene>
    <name evidence="2" type="ORF">E3J95_06065</name>
</gene>
<reference evidence="2 3" key="1">
    <citation type="submission" date="2019-03" db="EMBL/GenBank/DDBJ databases">
        <title>Metabolic potential of uncultured bacteria and archaea associated with petroleum seepage in deep-sea sediments.</title>
        <authorList>
            <person name="Dong X."/>
            <person name="Hubert C."/>
        </authorList>
    </citation>
    <scope>NUCLEOTIDE SEQUENCE [LARGE SCALE GENOMIC DNA]</scope>
    <source>
        <strain evidence="2">E44_bin92</strain>
    </source>
</reference>
<dbReference type="AlphaFoldDB" id="A0A523QGW7"/>
<keyword evidence="2" id="KW-0413">Isomerase</keyword>
<dbReference type="GO" id="GO:0016861">
    <property type="term" value="F:intramolecular oxidoreductase activity, interconverting aldoses and ketoses"/>
    <property type="evidence" value="ECO:0007669"/>
    <property type="project" value="UniProtKB-ARBA"/>
</dbReference>
<sequence>RGLAKRIVEEWLKTEFEGGRHKRRVDKIGQIEKNYGRLT</sequence>
<proteinExistence type="inferred from homology"/>
<dbReference type="Proteomes" id="UP000320781">
    <property type="component" value="Unassembled WGS sequence"/>
</dbReference>
<dbReference type="GO" id="GO:0005975">
    <property type="term" value="P:carbohydrate metabolic process"/>
    <property type="evidence" value="ECO:0007669"/>
    <property type="project" value="InterPro"/>
</dbReference>
<comment type="caution">
    <text evidence="2">The sequence shown here is derived from an EMBL/GenBank/DDBJ whole genome shotgun (WGS) entry which is preliminary data.</text>
</comment>
<evidence type="ECO:0000313" key="3">
    <source>
        <dbReference type="Proteomes" id="UP000320781"/>
    </source>
</evidence>
<comment type="similarity">
    <text evidence="1">Belongs to the LacAB/RpiB family.</text>
</comment>
<accession>A0A523QGW7</accession>
<dbReference type="InterPro" id="IPR036569">
    <property type="entry name" value="RpiB_LacA_LacB_sf"/>
</dbReference>
<dbReference type="SUPFAM" id="SSF89623">
    <property type="entry name" value="Ribose/Galactose isomerase RpiB/AlsB"/>
    <property type="match status" value="1"/>
</dbReference>
<evidence type="ECO:0000313" key="2">
    <source>
        <dbReference type="EMBL" id="TES84735.1"/>
    </source>
</evidence>
<dbReference type="InterPro" id="IPR003500">
    <property type="entry name" value="RpiB_LacA_LacB"/>
</dbReference>
<organism evidence="2 3">
    <name type="scientific">Aerophobetes bacterium</name>
    <dbReference type="NCBI Taxonomy" id="2030807"/>
    <lineage>
        <taxon>Bacteria</taxon>
        <taxon>Candidatus Aerophobota</taxon>
    </lineage>
</organism>
<protein>
    <submittedName>
        <fullName evidence="2">Ribose 5-phosphate isomerase B</fullName>
    </submittedName>
</protein>
<dbReference type="Gene3D" id="3.40.1400.10">
    <property type="entry name" value="Sugar-phosphate isomerase, RpiB/LacA/LacB"/>
    <property type="match status" value="1"/>
</dbReference>
<dbReference type="EMBL" id="SOKU01000295">
    <property type="protein sequence ID" value="TES84735.1"/>
    <property type="molecule type" value="Genomic_DNA"/>
</dbReference>
<feature type="non-terminal residue" evidence="2">
    <location>
        <position position="1"/>
    </location>
</feature>
<name>A0A523QGW7_UNCAE</name>
<evidence type="ECO:0000256" key="1">
    <source>
        <dbReference type="ARBA" id="ARBA00008754"/>
    </source>
</evidence>